<dbReference type="EMBL" id="KI925462">
    <property type="protein sequence ID" value="ETW77861.1"/>
    <property type="molecule type" value="Genomic_DNA"/>
</dbReference>
<evidence type="ECO:0000313" key="2">
    <source>
        <dbReference type="Proteomes" id="UP000030671"/>
    </source>
</evidence>
<dbReference type="AlphaFoldDB" id="W4JYD0"/>
<evidence type="ECO:0000313" key="1">
    <source>
        <dbReference type="EMBL" id="ETW77861.1"/>
    </source>
</evidence>
<dbReference type="OrthoDB" id="10256055at2759"/>
<dbReference type="STRING" id="747525.W4JYD0"/>
<dbReference type="PANTHER" id="PTHR41677">
    <property type="entry name" value="YALI0B19030P"/>
    <property type="match status" value="1"/>
</dbReference>
<organism evidence="1 2">
    <name type="scientific">Heterobasidion irregulare (strain TC 32-1)</name>
    <dbReference type="NCBI Taxonomy" id="747525"/>
    <lineage>
        <taxon>Eukaryota</taxon>
        <taxon>Fungi</taxon>
        <taxon>Dikarya</taxon>
        <taxon>Basidiomycota</taxon>
        <taxon>Agaricomycotina</taxon>
        <taxon>Agaricomycetes</taxon>
        <taxon>Russulales</taxon>
        <taxon>Bondarzewiaceae</taxon>
        <taxon>Heterobasidion</taxon>
        <taxon>Heterobasidion annosum species complex</taxon>
    </lineage>
</organism>
<dbReference type="HOGENOM" id="CLU_045155_1_0_1"/>
<dbReference type="KEGG" id="hir:HETIRDRAFT_435834"/>
<dbReference type="PANTHER" id="PTHR41677:SF1">
    <property type="entry name" value="FE2OG DIOXYGENASE DOMAIN-CONTAINING PROTEIN"/>
    <property type="match status" value="1"/>
</dbReference>
<gene>
    <name evidence="1" type="ORF">HETIRDRAFT_435834</name>
</gene>
<proteinExistence type="predicted"/>
<evidence type="ECO:0008006" key="3">
    <source>
        <dbReference type="Google" id="ProtNLM"/>
    </source>
</evidence>
<reference evidence="1 2" key="1">
    <citation type="journal article" date="2012" name="New Phytol.">
        <title>Insight into trade-off between wood decay and parasitism from the genome of a fungal forest pathogen.</title>
        <authorList>
            <person name="Olson A."/>
            <person name="Aerts A."/>
            <person name="Asiegbu F."/>
            <person name="Belbahri L."/>
            <person name="Bouzid O."/>
            <person name="Broberg A."/>
            <person name="Canback B."/>
            <person name="Coutinho P.M."/>
            <person name="Cullen D."/>
            <person name="Dalman K."/>
            <person name="Deflorio G."/>
            <person name="van Diepen L.T."/>
            <person name="Dunand C."/>
            <person name="Duplessis S."/>
            <person name="Durling M."/>
            <person name="Gonthier P."/>
            <person name="Grimwood J."/>
            <person name="Fossdal C.G."/>
            <person name="Hansson D."/>
            <person name="Henrissat B."/>
            <person name="Hietala A."/>
            <person name="Himmelstrand K."/>
            <person name="Hoffmeister D."/>
            <person name="Hogberg N."/>
            <person name="James T.Y."/>
            <person name="Karlsson M."/>
            <person name="Kohler A."/>
            <person name="Kues U."/>
            <person name="Lee Y.H."/>
            <person name="Lin Y.C."/>
            <person name="Lind M."/>
            <person name="Lindquist E."/>
            <person name="Lombard V."/>
            <person name="Lucas S."/>
            <person name="Lunden K."/>
            <person name="Morin E."/>
            <person name="Murat C."/>
            <person name="Park J."/>
            <person name="Raffaello T."/>
            <person name="Rouze P."/>
            <person name="Salamov A."/>
            <person name="Schmutz J."/>
            <person name="Solheim H."/>
            <person name="Stahlberg J."/>
            <person name="Velez H."/>
            <person name="de Vries R.P."/>
            <person name="Wiebenga A."/>
            <person name="Woodward S."/>
            <person name="Yakovlev I."/>
            <person name="Garbelotto M."/>
            <person name="Martin F."/>
            <person name="Grigoriev I.V."/>
            <person name="Stenlid J."/>
        </authorList>
    </citation>
    <scope>NUCLEOTIDE SEQUENCE [LARGE SCALE GENOMIC DNA]</scope>
    <source>
        <strain evidence="1 2">TC 32-1</strain>
    </source>
</reference>
<keyword evidence="2" id="KW-1185">Reference proteome</keyword>
<dbReference type="Proteomes" id="UP000030671">
    <property type="component" value="Unassembled WGS sequence"/>
</dbReference>
<name>W4JYD0_HETIT</name>
<dbReference type="InParanoid" id="W4JYD0"/>
<dbReference type="GeneID" id="20674851"/>
<sequence>MSTTESTTATILSTALASSAHISDDAPSSVVFDPAIHLAYTPPSSKLTMADIGLPADAGISPVAVTQPFPLMSLAGVRELRRDILSKDVIDKYTVSSYIAPCQSREFPREAAPFVHQVWTHPEVLRIVSDAAGVELVPIMDLELGHTNHQVGLAGKHGIRALSGPDPKPAMPAANAEELKALADADLGLSDGNVVNWHHDSYPFVCVLMLSDVSNMIGGETALQRGDGGVTKVRGPSVGSAVVLQGRHVKHVALRSYNAPERITMVTSFRAKDSLIRDASVLTTIHPITKPNRINYQWTLYRTQLLASRFAALAADLERRHAALPADDDADGRGGSAIVDPDAIDRFVQEQIDYLERTRSELARPVAGAV</sequence>
<dbReference type="RefSeq" id="XP_009549880.1">
    <property type="nucleotide sequence ID" value="XM_009551585.1"/>
</dbReference>
<protein>
    <recommendedName>
        <fullName evidence="3">Fe2OG dioxygenase domain-containing protein</fullName>
    </recommendedName>
</protein>
<dbReference type="eggNOG" id="ENOG502QSJX">
    <property type="taxonomic scope" value="Eukaryota"/>
</dbReference>
<accession>W4JYD0</accession>